<sequence length="71" mass="7948">MLDWNNYRSELMQRLGELGKLTPETMKGVVALGTQVTKLTFWAQKCVNSLPWRAQSQPAATAVLLFTPTPL</sequence>
<dbReference type="Proteomes" id="UP000401081">
    <property type="component" value="Unassembled WGS sequence"/>
</dbReference>
<gene>
    <name evidence="1" type="ORF">NCTC12993_05716</name>
</gene>
<accession>A0A485CBC1</accession>
<proteinExistence type="predicted"/>
<dbReference type="EMBL" id="CAADJD010000024">
    <property type="protein sequence ID" value="VFS78819.1"/>
    <property type="molecule type" value="Genomic_DNA"/>
</dbReference>
<evidence type="ECO:0000313" key="2">
    <source>
        <dbReference type="Proteomes" id="UP000401081"/>
    </source>
</evidence>
<name>A0A485CBC1_KLUCR</name>
<dbReference type="AlphaFoldDB" id="A0A485CBC1"/>
<keyword evidence="2" id="KW-1185">Reference proteome</keyword>
<protein>
    <recommendedName>
        <fullName evidence="3">Carboxymuconolactone decarboxylase family protein</fullName>
    </recommendedName>
</protein>
<organism evidence="1 2">
    <name type="scientific">Kluyvera cryocrescens</name>
    <name type="common">Kluyvera citrophila</name>
    <dbReference type="NCBI Taxonomy" id="580"/>
    <lineage>
        <taxon>Bacteria</taxon>
        <taxon>Pseudomonadati</taxon>
        <taxon>Pseudomonadota</taxon>
        <taxon>Gammaproteobacteria</taxon>
        <taxon>Enterobacterales</taxon>
        <taxon>Enterobacteriaceae</taxon>
        <taxon>Kluyvera</taxon>
    </lineage>
</organism>
<evidence type="ECO:0000313" key="1">
    <source>
        <dbReference type="EMBL" id="VFS78819.1"/>
    </source>
</evidence>
<reference evidence="1 2" key="1">
    <citation type="submission" date="2019-03" db="EMBL/GenBank/DDBJ databases">
        <authorList>
            <consortium name="Pathogen Informatics"/>
        </authorList>
    </citation>
    <scope>NUCLEOTIDE SEQUENCE [LARGE SCALE GENOMIC DNA]</scope>
    <source>
        <strain evidence="1 2">NCTC12993</strain>
    </source>
</reference>
<evidence type="ECO:0008006" key="3">
    <source>
        <dbReference type="Google" id="ProtNLM"/>
    </source>
</evidence>